<dbReference type="AlphaFoldDB" id="A0A6N0HX02"/>
<dbReference type="Proteomes" id="UP000509658">
    <property type="component" value="Chromosome"/>
</dbReference>
<dbReference type="Gene3D" id="3.20.20.450">
    <property type="entry name" value="EAL domain"/>
    <property type="match status" value="1"/>
</dbReference>
<dbReference type="SMART" id="SM00052">
    <property type="entry name" value="EAL"/>
    <property type="match status" value="1"/>
</dbReference>
<organism evidence="2 3">
    <name type="scientific">Candidatus Reidiella endopervernicosa</name>
    <dbReference type="NCBI Taxonomy" id="2738883"/>
    <lineage>
        <taxon>Bacteria</taxon>
        <taxon>Pseudomonadati</taxon>
        <taxon>Pseudomonadota</taxon>
        <taxon>Gammaproteobacteria</taxon>
        <taxon>Candidatus Reidiella</taxon>
    </lineage>
</organism>
<sequence length="210" mass="23094">MSRISDPDLIISFNLTAQDVETSAMVDCIRETIEKYQVNPQRLQVELTETSVINSSSSARKNIESLVEMGLALAMDDFGTGYSSIDLLSQWPFSVVKIDQGLIQRMITSEKSTTIVQASIRMVHQLGIKVVAEGIETGESLFLRKLVLGIQAQASGKYLTRPFMPAAPRPSCVRCVITSSRLYTTPSVTLRRHKAAAASSSSFARALNYE</sequence>
<dbReference type="EMBL" id="CP054491">
    <property type="protein sequence ID" value="QKQ26919.1"/>
    <property type="molecule type" value="Genomic_DNA"/>
</dbReference>
<dbReference type="CDD" id="cd01948">
    <property type="entry name" value="EAL"/>
    <property type="match status" value="1"/>
</dbReference>
<dbReference type="PROSITE" id="PS50883">
    <property type="entry name" value="EAL"/>
    <property type="match status" value="1"/>
</dbReference>
<dbReference type="InterPro" id="IPR001633">
    <property type="entry name" value="EAL_dom"/>
</dbReference>
<gene>
    <name evidence="2" type="ORF">HUE57_11990</name>
</gene>
<keyword evidence="3" id="KW-1185">Reference proteome</keyword>
<reference evidence="2 3" key="1">
    <citation type="submission" date="2020-05" db="EMBL/GenBank/DDBJ databases">
        <title>Horizontal transmission and recombination maintain forever young bacterial symbiont genomes.</title>
        <authorList>
            <person name="Russell S.L."/>
            <person name="Pepper-Tunick E."/>
            <person name="Svedberg J."/>
            <person name="Byrne A."/>
            <person name="Ruelas Castillo J."/>
            <person name="Vollmers C."/>
            <person name="Beinart R.A."/>
            <person name="Corbett-Detig R."/>
        </authorList>
    </citation>
    <scope>NUCLEOTIDE SEQUENCE [LARGE SCALE GENOMIC DNA]</scope>
    <source>
        <strain evidence="2">Santa_Monica_outfall</strain>
    </source>
</reference>
<dbReference type="Pfam" id="PF00563">
    <property type="entry name" value="EAL"/>
    <property type="match status" value="1"/>
</dbReference>
<feature type="domain" description="EAL" evidence="1">
    <location>
        <begin position="1"/>
        <end position="176"/>
    </location>
</feature>
<dbReference type="SUPFAM" id="SSF141868">
    <property type="entry name" value="EAL domain-like"/>
    <property type="match status" value="1"/>
</dbReference>
<protein>
    <submittedName>
        <fullName evidence="2">EAL domain-containing protein</fullName>
    </submittedName>
</protein>
<evidence type="ECO:0000259" key="1">
    <source>
        <dbReference type="PROSITE" id="PS50883"/>
    </source>
</evidence>
<dbReference type="InterPro" id="IPR035919">
    <property type="entry name" value="EAL_sf"/>
</dbReference>
<dbReference type="GO" id="GO:0071111">
    <property type="term" value="F:cyclic-guanylate-specific phosphodiesterase activity"/>
    <property type="evidence" value="ECO:0007669"/>
    <property type="project" value="InterPro"/>
</dbReference>
<dbReference type="InterPro" id="IPR050706">
    <property type="entry name" value="Cyclic-di-GMP_PDE-like"/>
</dbReference>
<dbReference type="KEGG" id="rev:HUE57_11990"/>
<proteinExistence type="predicted"/>
<evidence type="ECO:0000313" key="2">
    <source>
        <dbReference type="EMBL" id="QKQ26919.1"/>
    </source>
</evidence>
<name>A0A6N0HX02_9GAMM</name>
<dbReference type="PANTHER" id="PTHR33121">
    <property type="entry name" value="CYCLIC DI-GMP PHOSPHODIESTERASE PDEF"/>
    <property type="match status" value="1"/>
</dbReference>
<evidence type="ECO:0000313" key="3">
    <source>
        <dbReference type="Proteomes" id="UP000509658"/>
    </source>
</evidence>
<dbReference type="PANTHER" id="PTHR33121:SF70">
    <property type="entry name" value="SIGNALING PROTEIN YKOW"/>
    <property type="match status" value="1"/>
</dbReference>
<accession>A0A6N0HX02</accession>